<gene>
    <name evidence="2" type="ORF">DVH24_042091</name>
</gene>
<organism evidence="2 3">
    <name type="scientific">Malus domestica</name>
    <name type="common">Apple</name>
    <name type="synonym">Pyrus malus</name>
    <dbReference type="NCBI Taxonomy" id="3750"/>
    <lineage>
        <taxon>Eukaryota</taxon>
        <taxon>Viridiplantae</taxon>
        <taxon>Streptophyta</taxon>
        <taxon>Embryophyta</taxon>
        <taxon>Tracheophyta</taxon>
        <taxon>Spermatophyta</taxon>
        <taxon>Magnoliopsida</taxon>
        <taxon>eudicotyledons</taxon>
        <taxon>Gunneridae</taxon>
        <taxon>Pentapetalae</taxon>
        <taxon>rosids</taxon>
        <taxon>fabids</taxon>
        <taxon>Rosales</taxon>
        <taxon>Rosaceae</taxon>
        <taxon>Amygdaloideae</taxon>
        <taxon>Maleae</taxon>
        <taxon>Malus</taxon>
    </lineage>
</organism>
<evidence type="ECO:0000256" key="1">
    <source>
        <dbReference type="SAM" id="Phobius"/>
    </source>
</evidence>
<feature type="transmembrane region" description="Helical" evidence="1">
    <location>
        <begin position="25"/>
        <end position="48"/>
    </location>
</feature>
<comment type="caution">
    <text evidence="2">The sequence shown here is derived from an EMBL/GenBank/DDBJ whole genome shotgun (WGS) entry which is preliminary data.</text>
</comment>
<reference evidence="2 3" key="1">
    <citation type="submission" date="2018-10" db="EMBL/GenBank/DDBJ databases">
        <title>A high-quality apple genome assembly.</title>
        <authorList>
            <person name="Hu J."/>
        </authorList>
    </citation>
    <scope>NUCLEOTIDE SEQUENCE [LARGE SCALE GENOMIC DNA]</scope>
    <source>
        <strain evidence="3">cv. HFTH1</strain>
        <tissue evidence="2">Young leaf</tissue>
    </source>
</reference>
<dbReference type="EMBL" id="RDQH01000337">
    <property type="protein sequence ID" value="RXH85323.1"/>
    <property type="molecule type" value="Genomic_DNA"/>
</dbReference>
<proteinExistence type="predicted"/>
<sequence>MKPTVCRTTDGLAAVLSSSRRRLPYLASFWTFSFLNLCASMGFFMAVLRKSKNKEEPVLEDLPKEYYDDTKRWDKGEREMEGFSTRVKGMSKGDALLIMFSLGQSPSGTFVHPSGVEHYLSDSINALRNCYGDKQLFTPF</sequence>
<keyword evidence="1" id="KW-0812">Transmembrane</keyword>
<dbReference type="AlphaFoldDB" id="A0A498IVB8"/>
<dbReference type="STRING" id="3750.A0A498IVB8"/>
<name>A0A498IVB8_MALDO</name>
<keyword evidence="1" id="KW-0472">Membrane</keyword>
<evidence type="ECO:0000313" key="3">
    <source>
        <dbReference type="Proteomes" id="UP000290289"/>
    </source>
</evidence>
<keyword evidence="1" id="KW-1133">Transmembrane helix</keyword>
<accession>A0A498IVB8</accession>
<protein>
    <submittedName>
        <fullName evidence="2">Uncharacterized protein</fullName>
    </submittedName>
</protein>
<evidence type="ECO:0000313" key="2">
    <source>
        <dbReference type="EMBL" id="RXH85323.1"/>
    </source>
</evidence>
<keyword evidence="3" id="KW-1185">Reference proteome</keyword>
<dbReference type="Proteomes" id="UP000290289">
    <property type="component" value="Chromosome 11"/>
</dbReference>